<dbReference type="EMBL" id="JAIZAY010000023">
    <property type="protein sequence ID" value="KAJ8019981.1"/>
    <property type="molecule type" value="Genomic_DNA"/>
</dbReference>
<dbReference type="PROSITE" id="PS50076">
    <property type="entry name" value="DNAJ_2"/>
    <property type="match status" value="1"/>
</dbReference>
<dbReference type="PANTHER" id="PTHR36983:SF2">
    <property type="entry name" value="DNAJ HOMOLOG SUBFAMILY C MEMBER 13"/>
    <property type="match status" value="1"/>
</dbReference>
<dbReference type="Pfam" id="PF14237">
    <property type="entry name" value="GYF_2"/>
    <property type="match status" value="1"/>
</dbReference>
<dbReference type="InterPro" id="IPR036869">
    <property type="entry name" value="J_dom_sf"/>
</dbReference>
<dbReference type="Proteomes" id="UP001152320">
    <property type="component" value="Chromosome 23"/>
</dbReference>
<dbReference type="Gene3D" id="1.25.10.10">
    <property type="entry name" value="Leucine-rich Repeat Variant"/>
    <property type="match status" value="1"/>
</dbReference>
<dbReference type="SUPFAM" id="SSF47353">
    <property type="entry name" value="Retrovirus capsid dimerization domain-like"/>
    <property type="match status" value="1"/>
</dbReference>
<dbReference type="InterPro" id="IPR003309">
    <property type="entry name" value="SCAN_dom"/>
</dbReference>
<evidence type="ECO:0000313" key="4">
    <source>
        <dbReference type="Proteomes" id="UP001152320"/>
    </source>
</evidence>
<feature type="domain" description="J" evidence="2">
    <location>
        <begin position="1700"/>
        <end position="1757"/>
    </location>
</feature>
<dbReference type="InterPro" id="IPR001623">
    <property type="entry name" value="DnaJ_domain"/>
</dbReference>
<feature type="region of interest" description="Disordered" evidence="1">
    <location>
        <begin position="673"/>
        <end position="696"/>
    </location>
</feature>
<dbReference type="GO" id="GO:2000641">
    <property type="term" value="P:regulation of early endosome to late endosome transport"/>
    <property type="evidence" value="ECO:0007669"/>
    <property type="project" value="InterPro"/>
</dbReference>
<reference evidence="3" key="1">
    <citation type="submission" date="2021-10" db="EMBL/GenBank/DDBJ databases">
        <title>Tropical sea cucumber genome reveals ecological adaptation and Cuvierian tubules defense mechanism.</title>
        <authorList>
            <person name="Chen T."/>
        </authorList>
    </citation>
    <scope>NUCLEOTIDE SEQUENCE</scope>
    <source>
        <strain evidence="3">Nanhai2018</strain>
        <tissue evidence="3">Muscle</tissue>
    </source>
</reference>
<dbReference type="SMART" id="SM00185">
    <property type="entry name" value="ARM"/>
    <property type="match status" value="3"/>
</dbReference>
<feature type="region of interest" description="Disordered" evidence="1">
    <location>
        <begin position="913"/>
        <end position="966"/>
    </location>
</feature>
<dbReference type="GO" id="GO:0010008">
    <property type="term" value="C:endosome membrane"/>
    <property type="evidence" value="ECO:0007669"/>
    <property type="project" value="TreeGrafter"/>
</dbReference>
<dbReference type="InterPro" id="IPR044978">
    <property type="entry name" value="GRV2/DNAJC13"/>
</dbReference>
<dbReference type="InterPro" id="IPR045802">
    <property type="entry name" value="GRV2/DNAJC13_N"/>
</dbReference>
<keyword evidence="4" id="KW-1185">Reference proteome</keyword>
<dbReference type="InterPro" id="IPR038269">
    <property type="entry name" value="SCAN_sf"/>
</dbReference>
<name>A0A9Q0YJM7_HOLLE</name>
<dbReference type="Pfam" id="PF02023">
    <property type="entry name" value="SCAN"/>
    <property type="match status" value="1"/>
</dbReference>
<organism evidence="3 4">
    <name type="scientific">Holothuria leucospilota</name>
    <name type="common">Black long sea cucumber</name>
    <name type="synonym">Mertensiothuria leucospilota</name>
    <dbReference type="NCBI Taxonomy" id="206669"/>
    <lineage>
        <taxon>Eukaryota</taxon>
        <taxon>Metazoa</taxon>
        <taxon>Echinodermata</taxon>
        <taxon>Eleutherozoa</taxon>
        <taxon>Echinozoa</taxon>
        <taxon>Holothuroidea</taxon>
        <taxon>Aspidochirotacea</taxon>
        <taxon>Aspidochirotida</taxon>
        <taxon>Holothuriidae</taxon>
        <taxon>Holothuria</taxon>
    </lineage>
</organism>
<accession>A0A9Q0YJM7</accession>
<dbReference type="SUPFAM" id="SSF48371">
    <property type="entry name" value="ARM repeat"/>
    <property type="match status" value="2"/>
</dbReference>
<dbReference type="SMART" id="SM00271">
    <property type="entry name" value="DnaJ"/>
    <property type="match status" value="1"/>
</dbReference>
<dbReference type="InterPro" id="IPR011989">
    <property type="entry name" value="ARM-like"/>
</dbReference>
<dbReference type="GO" id="GO:0007032">
    <property type="term" value="P:endosome organization"/>
    <property type="evidence" value="ECO:0007669"/>
    <property type="project" value="InterPro"/>
</dbReference>
<evidence type="ECO:0000256" key="1">
    <source>
        <dbReference type="SAM" id="MobiDB-lite"/>
    </source>
</evidence>
<feature type="region of interest" description="Disordered" evidence="1">
    <location>
        <begin position="2617"/>
        <end position="2642"/>
    </location>
</feature>
<feature type="compositionally biased region" description="Basic and acidic residues" evidence="1">
    <location>
        <begin position="952"/>
        <end position="961"/>
    </location>
</feature>
<dbReference type="CDD" id="cd06257">
    <property type="entry name" value="DnaJ"/>
    <property type="match status" value="1"/>
</dbReference>
<dbReference type="PANTHER" id="PTHR36983">
    <property type="entry name" value="DNAJ HOMOLOG SUBFAMILY C MEMBER 13"/>
    <property type="match status" value="1"/>
</dbReference>
<protein>
    <submittedName>
        <fullName evidence="3">DnaJ-like subfamily C member 13</fullName>
    </submittedName>
</protein>
<dbReference type="OrthoDB" id="69656at2759"/>
<gene>
    <name evidence="3" type="ORF">HOLleu_41787</name>
</gene>
<dbReference type="Gene3D" id="1.10.4020.10">
    <property type="entry name" value="DNA breaking-rejoining enzymes"/>
    <property type="match status" value="1"/>
</dbReference>
<comment type="caution">
    <text evidence="3">The sequence shown here is derived from an EMBL/GenBank/DDBJ whole genome shotgun (WGS) entry which is preliminary data.</text>
</comment>
<evidence type="ECO:0000313" key="3">
    <source>
        <dbReference type="EMBL" id="KAJ8019981.1"/>
    </source>
</evidence>
<dbReference type="InterPro" id="IPR025640">
    <property type="entry name" value="GYF_2"/>
</dbReference>
<dbReference type="Pfam" id="PF19432">
    <property type="entry name" value="RME-8_N"/>
    <property type="match status" value="2"/>
</dbReference>
<dbReference type="Pfam" id="PF00226">
    <property type="entry name" value="DnaJ"/>
    <property type="match status" value="1"/>
</dbReference>
<feature type="compositionally biased region" description="Low complexity" evidence="1">
    <location>
        <begin position="928"/>
        <end position="950"/>
    </location>
</feature>
<dbReference type="Gene3D" id="1.10.287.110">
    <property type="entry name" value="DnaJ domain"/>
    <property type="match status" value="1"/>
</dbReference>
<dbReference type="SUPFAM" id="SSF55277">
    <property type="entry name" value="GYF domain"/>
    <property type="match status" value="1"/>
</dbReference>
<sequence length="2642" mass="300345">MALSDNKDVASYFTTKHSWRGKYKRVFSVGTRGVTTYNPSSMEITNQWAYSDFMGIQPNFKAPLMNEFVISVRKGGKKVETMRFSTDFRAEVLTNALEYREQFGGIGQKGQEKRFNAYKHTWSESRKQIVIEITPSGICQVDPSTNARLRTYFYKDIEGFTEVTGYPGGFAIVHGGFSRLVSHLQCILLSVEVLILEVLKGKHLFASESRDQLLKTAMEFAGNYVGVTLRIRKEAISFEQFVHNRLGKYSSDEHLTSLAEFAVHKYSNRHEEPVRRLLCLTESCIVERDPGSYSVVTVKPLCDVFAIVRNQENPQLFHLEFVKGFVKKYTSTDRDNLLAGILDGVRASGNRDICVKMNFTDQGYRHAPLFTQVGEEVEAHHLKFLVQAPNNNFNEAVSRFNANVSYSGLIHAVTQDSFFAENKEKLINGALQALLEHGGNTEHVPAEDLEGELQALRRLFASKAGFASFTKLPKCRETVGLKVVKALKRKDDGVNHAAIDMLCALMQPMHDDYDLRQEQLNKAALLSSKKFLEGLLDLFGTHVVQGTGALVIVSLLDFLTYALCAPYSETTDGNLFDQLLELVASKGRILYKLFQHPSMTVVKGAGLVMKAIIEPLMRKDEIKRYVLEYLVDESILPITVLETAITVPTDNTFELKRLEIEMNKEIRLKEMEREREREEREMQKVKEEREMQMQKEKEEREMQMQREKEAREHEFRLKQLELGVIKASDPKIGLDTGGFDVSKHVKFVPKFQEDNVEKFFNHFEKLGEQLKWPRDKWSILIQSNFTGKAQEVYSALSIEDSMDYDKVKKAILQAYELVPEAYRQKFRKYRKADTQTYVEFAYQKERHFDRWCASKKVSTFDTLRQLMLVEEFKRCVNDDIKTHLEENKADNLKEVANLADQYALTHKFGKVGQTQNKGQFSRPNKKYGNNSGITSNSGSQSGSISPTNSGKKQPESSRQKNDQASSNKAAFKDISCGFCHKKGHKMANCFTLAKLKETETASNALANEGDAEIAARMQQLALAEGALPKHLLSALFTASTDTRMLTNRQLSRHLVALWITGNPVAMGLLRRILPVGLLSYLDSDEKVPEKERDMIHIRDNLKMAQDQSGKQKSLQWHQIENVLVHWRERVGLKKKAPDKPIVLRKRRQRIKSEANWELFYHRFNGDHAKPNLIWNYKTREELRQCLENELRAFLVDRELGASHVIAWNHNEFVVPYECLSDEIKIGDYFLRLLLEADESNEEISAIKKSYEFFNDLYHRFLLTTKTAMKCMCLQAMTIVYGKCFEDIGQFNDTKYIVQLLERSSDKQERDRLILFLNKLINHKTNVREIINSKGIKVLVDLLTLAHMHTSRASLHTQTNVIEAPPELQISNEKEWYYGNVERERLGPFSFHEMKEKWEEGILNPKTRCWAQGLEGWKPLHAIPQLKWCLLASGQAVMNETDLAILVLNMLIKICEYFPSRDLDGAIVRPLPTAKRILTEAQCLPHIVQLLLTFDPILVEKVSALLHCMSQDNPQLPKLYLTGVFFFIMMYTGSNVLPIAWFLKDIHMKQAFKSEETKGSDIIQNSILGNILPEAMVHFLENHSAEKFAETFLGEFDTPEAIWNTEMRRMMIEKLAAHLADFTPRLRSNTRSLYQYCPIPAISYPQLENELFVNIYYLKHLCDKNKFPDWPIKEPVKFLRDVLEEWKKEVEKKPPDLTLEDAYETLNLETGAGGHPESVIRKAYFKLAQKYHPDKNPDGRDKFEAVNKAYDFLCSKSSKNTSGPNPENIVLILKAQSILFSRFTEVLEPYKYAGYPMLIKTIRMETHDDALFAKSAPLLTAASELAYHTVKCSALNAEELHREEGIEALQEALIRCGAHISQSSKPDDMPVQVCQNVIQCFAVTAQFESCRDRITEIPSIIKEICRTLSYKHLPQLASASAACVSAFAVDEFLQNHLQKAGVIWHLLLYLFQYDFTLEESGVEANEETNQQFVANKLARQSFIALARLGGFQKGDNATPENDFIKKSLTSLLTPYLAKQLSMESTHDVLKLLNNNTENPYLIWDNSTRAELGEYVSKQQEACLKGSECDPEFGANFVYSAHSSELIIGDIFVRVYNEQPTFPLEDSTQFIVKLLDFLGSQAQYLHSLKALSSKEINTNNQTTQQAERLSQSEMAMEAVANVIKNNPGTELQCNNHYKLLFSLLAIPGANKLKILDLEVIKGVSTNSDCVENIANSSVMGYLVMSLHVLPDGALTVLEALFALTSNTQIVKEMVNKGGLIFLLDLFCNSTNPLVRKKAAELFAKIQADKLLGPRIRILLCKFLPAAFMDAMRDSHEAAVHMFEGVHENPELIWNDDAREKVSQIIIKMKKEHYNYLKDNPDKQWKIPENFSVAYSSLDGEMSVGGVYLRIFISQPSWVLRKPREFMVALLEKFTELLQVKAPNGEDLEMVTTATVSFFGSQPLMADQLPNMGHLPEILKGLESTNDAKPKSCLLLLHSVADSLVVVRSLSQLECMEPILKGMKARTDMTAIGCEMLHKMFQKDNPDLVKQALACNMVSYLLSLLEDGLAQVTNPSATKAQIVKSLKAMTTCLEHGERVSELLKDSTIWASYKDQKHDLFLSDSQISGYLQGPATAGYLTQGNITSMPSAPPPMDNSNHEPAPIE</sequence>
<dbReference type="InterPro" id="IPR000225">
    <property type="entry name" value="Armadillo"/>
</dbReference>
<dbReference type="InterPro" id="IPR035445">
    <property type="entry name" value="GYF-like_dom_sf"/>
</dbReference>
<dbReference type="FunFam" id="1.10.287.110:FF:000007">
    <property type="entry name" value="DnaJ (Hsp40) homolog, subfamily C, member 13"/>
    <property type="match status" value="1"/>
</dbReference>
<dbReference type="InterPro" id="IPR016024">
    <property type="entry name" value="ARM-type_fold"/>
</dbReference>
<evidence type="ECO:0000259" key="2">
    <source>
        <dbReference type="PROSITE" id="PS50076"/>
    </source>
</evidence>
<proteinExistence type="predicted"/>
<dbReference type="GO" id="GO:0006898">
    <property type="term" value="P:receptor-mediated endocytosis"/>
    <property type="evidence" value="ECO:0007669"/>
    <property type="project" value="TreeGrafter"/>
</dbReference>
<feature type="compositionally biased region" description="Polar residues" evidence="1">
    <location>
        <begin position="913"/>
        <end position="922"/>
    </location>
</feature>